<sequence>MSEQFQGRQVRVGCAGWGVASGRPEFGAGGSVLERYATRFDTVEINSSFYRPHRRSTYRKWADLTPDGFHFSVKVPKAMTHTAKLRDCAGTLTDFLDGVGGLGDKLGCLLVQLPPSLNFEPDVAAKFFDTLRQQTPVAAVCEPRHASWFTAEADALLRQHRIGRVAADPAKVPAAAVPGGDPQTVYYRWHGSPRMYSSSYSSEALARLTQEVQSHRGETWVIFDNTASGAGVDNALTLLDKLSAP</sequence>
<proteinExistence type="predicted"/>
<gene>
    <name evidence="1" type="ORF">WDJ50_11090</name>
</gene>
<dbReference type="Gene3D" id="3.20.20.410">
    <property type="entry name" value="Protein of unknown function UPF0759"/>
    <property type="match status" value="1"/>
</dbReference>
<name>A0AAU6Q0S8_9DEIO</name>
<dbReference type="InterPro" id="IPR002763">
    <property type="entry name" value="DUF72"/>
</dbReference>
<evidence type="ECO:0000313" key="1">
    <source>
        <dbReference type="EMBL" id="WYF43952.1"/>
    </source>
</evidence>
<dbReference type="PANTHER" id="PTHR30348:SF14">
    <property type="entry name" value="BLR8050 PROTEIN"/>
    <property type="match status" value="1"/>
</dbReference>
<accession>A0AAU6Q0S8</accession>
<dbReference type="AlphaFoldDB" id="A0AAU6Q0S8"/>
<protein>
    <submittedName>
        <fullName evidence="1">DUF72 domain-containing protein</fullName>
    </submittedName>
</protein>
<dbReference type="SUPFAM" id="SSF117396">
    <property type="entry name" value="TM1631-like"/>
    <property type="match status" value="1"/>
</dbReference>
<dbReference type="PANTHER" id="PTHR30348">
    <property type="entry name" value="UNCHARACTERIZED PROTEIN YECE"/>
    <property type="match status" value="1"/>
</dbReference>
<dbReference type="RefSeq" id="WP_339095075.1">
    <property type="nucleotide sequence ID" value="NZ_CP149782.1"/>
</dbReference>
<reference evidence="1" key="1">
    <citation type="submission" date="2024-03" db="EMBL/GenBank/DDBJ databases">
        <title>Deinococcus weizhi sp. nov., isolated from human skin.</title>
        <authorList>
            <person name="Wei Z."/>
            <person name="Tian F."/>
            <person name="Yang C."/>
            <person name="Xin L.T."/>
            <person name="Wen Z.J."/>
            <person name="Lan K.C."/>
            <person name="Yu L."/>
            <person name="Zhe W."/>
            <person name="Dan F.D."/>
            <person name="Jun W."/>
            <person name="Rui Z."/>
            <person name="Yong X.J."/>
            <person name="Ting Y."/>
            <person name="Wei X."/>
            <person name="Xu Z.G."/>
            <person name="Xin Z."/>
            <person name="Dong F.G."/>
            <person name="Ni X.M."/>
            <person name="Zheng M.G."/>
            <person name="Chun Y."/>
            <person name="Qian W.X."/>
        </authorList>
    </citation>
    <scope>NUCLEOTIDE SEQUENCE</scope>
    <source>
        <strain evidence="1">VB142</strain>
    </source>
</reference>
<dbReference type="Pfam" id="PF01904">
    <property type="entry name" value="DUF72"/>
    <property type="match status" value="1"/>
</dbReference>
<dbReference type="EMBL" id="CP149782">
    <property type="protein sequence ID" value="WYF43952.1"/>
    <property type="molecule type" value="Genomic_DNA"/>
</dbReference>
<dbReference type="InterPro" id="IPR036520">
    <property type="entry name" value="UPF0759_sf"/>
</dbReference>
<organism evidence="1">
    <name type="scientific">Deinococcus sp. VB142</name>
    <dbReference type="NCBI Taxonomy" id="3112952"/>
    <lineage>
        <taxon>Bacteria</taxon>
        <taxon>Thermotogati</taxon>
        <taxon>Deinococcota</taxon>
        <taxon>Deinococci</taxon>
        <taxon>Deinococcales</taxon>
        <taxon>Deinococcaceae</taxon>
        <taxon>Deinococcus</taxon>
    </lineage>
</organism>